<dbReference type="EMBL" id="SOSA01000095">
    <property type="protein sequence ID" value="THC96870.1"/>
    <property type="molecule type" value="Genomic_DNA"/>
</dbReference>
<name>A0A4S3JN60_9EURO</name>
<reference evidence="1 2" key="1">
    <citation type="submission" date="2019-03" db="EMBL/GenBank/DDBJ databases">
        <title>The genome sequence of a newly discovered highly antifungal drug resistant Aspergillus species, Aspergillus tanneri NIH 1004.</title>
        <authorList>
            <person name="Mounaud S."/>
            <person name="Singh I."/>
            <person name="Joardar V."/>
            <person name="Pakala S."/>
            <person name="Pakala S."/>
            <person name="Venepally P."/>
            <person name="Hoover J."/>
            <person name="Nierman W."/>
            <person name="Chung J."/>
            <person name="Losada L."/>
        </authorList>
    </citation>
    <scope>NUCLEOTIDE SEQUENCE [LARGE SCALE GENOMIC DNA]</scope>
    <source>
        <strain evidence="1 2">NIH1004</strain>
    </source>
</reference>
<organism evidence="1 2">
    <name type="scientific">Aspergillus tanneri</name>
    <dbReference type="NCBI Taxonomy" id="1220188"/>
    <lineage>
        <taxon>Eukaryota</taxon>
        <taxon>Fungi</taxon>
        <taxon>Dikarya</taxon>
        <taxon>Ascomycota</taxon>
        <taxon>Pezizomycotina</taxon>
        <taxon>Eurotiomycetes</taxon>
        <taxon>Eurotiomycetidae</taxon>
        <taxon>Eurotiales</taxon>
        <taxon>Aspergillaceae</taxon>
        <taxon>Aspergillus</taxon>
        <taxon>Aspergillus subgen. Circumdati</taxon>
    </lineage>
</organism>
<accession>A0A4S3JN60</accession>
<dbReference type="AlphaFoldDB" id="A0A4S3JN60"/>
<evidence type="ECO:0000313" key="1">
    <source>
        <dbReference type="EMBL" id="THC96870.1"/>
    </source>
</evidence>
<sequence>MGSVTTGFGREFVGVPFYNQVNTAVFVRSPYQYHTGETVVSSSSWRQWNKQYRNPSASHANLTANRANRLHSPQRFSWWDRYS</sequence>
<evidence type="ECO:0000313" key="2">
    <source>
        <dbReference type="Proteomes" id="UP000308092"/>
    </source>
</evidence>
<gene>
    <name evidence="1" type="ORF">EYZ11_003640</name>
</gene>
<dbReference type="VEuPathDB" id="FungiDB:EYZ11_003640"/>
<dbReference type="Proteomes" id="UP000308092">
    <property type="component" value="Unassembled WGS sequence"/>
</dbReference>
<proteinExistence type="predicted"/>
<comment type="caution">
    <text evidence="1">The sequence shown here is derived from an EMBL/GenBank/DDBJ whole genome shotgun (WGS) entry which is preliminary data.</text>
</comment>
<protein>
    <submittedName>
        <fullName evidence="1">Uncharacterized protein</fullName>
    </submittedName>
</protein>
<keyword evidence="2" id="KW-1185">Reference proteome</keyword>